<evidence type="ECO:0000313" key="3">
    <source>
        <dbReference type="Proteomes" id="UP000325462"/>
    </source>
</evidence>
<evidence type="ECO:0000313" key="1">
    <source>
        <dbReference type="EMBL" id="QEX38324.1"/>
    </source>
</evidence>
<protein>
    <submittedName>
        <fullName evidence="1">Uncharacterized protein</fullName>
    </submittedName>
</protein>
<dbReference type="EMBL" id="CP041722">
    <property type="protein sequence ID" value="QEX39682.1"/>
    <property type="molecule type" value="Genomic_DNA"/>
</dbReference>
<proteinExistence type="predicted"/>
<dbReference type="Proteomes" id="UP000325462">
    <property type="component" value="Chromosome"/>
</dbReference>
<reference evidence="1 3" key="1">
    <citation type="submission" date="2019-07" db="EMBL/GenBank/DDBJ databases">
        <title>Comparative genome analysis of staphylococcus lugdunensis shows clonal complex-dependent diversity of the putative virulence factor, ess/type vii locus.</title>
        <authorList>
            <person name="Lebeurre J."/>
            <person name="Dahyot S."/>
            <person name="Diene S."/>
            <person name="Paulay A."/>
            <person name="Aubourg M."/>
            <person name="Argemi X."/>
            <person name="Giard J.-C."/>
            <person name="Tournier I."/>
            <person name="Francois P."/>
            <person name="Pestel-Caron M."/>
        </authorList>
    </citation>
    <scope>NUCLEOTIDE SEQUENCE [LARGE SCALE GENOMIC DNA]</scope>
    <source>
        <strain evidence="1 3">SL13</strain>
    </source>
</reference>
<keyword evidence="3" id="KW-1185">Reference proteome</keyword>
<name>A0ABX6BUT4_STALU</name>
<organism evidence="1 3">
    <name type="scientific">Staphylococcus lugdunensis</name>
    <dbReference type="NCBI Taxonomy" id="28035"/>
    <lineage>
        <taxon>Bacteria</taxon>
        <taxon>Bacillati</taxon>
        <taxon>Bacillota</taxon>
        <taxon>Bacilli</taxon>
        <taxon>Bacillales</taxon>
        <taxon>Staphylococcaceae</taxon>
        <taxon>Staphylococcus</taxon>
    </lineage>
</organism>
<dbReference type="EMBL" id="CP041722">
    <property type="protein sequence ID" value="QEX38324.1"/>
    <property type="molecule type" value="Genomic_DNA"/>
</dbReference>
<evidence type="ECO:0000313" key="2">
    <source>
        <dbReference type="EMBL" id="QEX39682.1"/>
    </source>
</evidence>
<sequence length="80" mass="9747">MGIRENQLKAYNLYESDGWKMLRVLPRDDDTFYLANLGGMQKNKFKEYVNKDELAEIKRKYKLFRKEELQQQTTIDDYLF</sequence>
<dbReference type="RefSeq" id="WP_014533255.1">
    <property type="nucleotide sequence ID" value="NZ_CP020764.1"/>
</dbReference>
<accession>A0ABX6BUT4</accession>
<gene>
    <name evidence="1" type="ORF">FO454_05110</name>
    <name evidence="2" type="ORF">FO454_12480</name>
</gene>